<dbReference type="SUPFAM" id="SSF56219">
    <property type="entry name" value="DNase I-like"/>
    <property type="match status" value="1"/>
</dbReference>
<dbReference type="EMBL" id="BMAR01000052">
    <property type="protein sequence ID" value="GFR51637.1"/>
    <property type="molecule type" value="Genomic_DNA"/>
</dbReference>
<gene>
    <name evidence="2" type="ORF">Agub_g13995</name>
</gene>
<dbReference type="InterPro" id="IPR000477">
    <property type="entry name" value="RT_dom"/>
</dbReference>
<dbReference type="Gene3D" id="3.60.10.10">
    <property type="entry name" value="Endonuclease/exonuclease/phosphatase"/>
    <property type="match status" value="1"/>
</dbReference>
<name>A0AAD3HSW1_9CHLO</name>
<evidence type="ECO:0000259" key="1">
    <source>
        <dbReference type="PROSITE" id="PS50878"/>
    </source>
</evidence>
<reference evidence="2 3" key="1">
    <citation type="journal article" date="2021" name="Sci. Rep.">
        <title>Genome sequencing of the multicellular alga Astrephomene provides insights into convergent evolution of germ-soma differentiation.</title>
        <authorList>
            <person name="Yamashita S."/>
            <person name="Yamamoto K."/>
            <person name="Matsuzaki R."/>
            <person name="Suzuki S."/>
            <person name="Yamaguchi H."/>
            <person name="Hirooka S."/>
            <person name="Minakuchi Y."/>
            <person name="Miyagishima S."/>
            <person name="Kawachi M."/>
            <person name="Toyoda A."/>
            <person name="Nozaki H."/>
        </authorList>
    </citation>
    <scope>NUCLEOTIDE SEQUENCE [LARGE SCALE GENOMIC DNA]</scope>
    <source>
        <strain evidence="2 3">NIES-4017</strain>
    </source>
</reference>
<proteinExistence type="predicted"/>
<dbReference type="InterPro" id="IPR036691">
    <property type="entry name" value="Endo/exonu/phosph_ase_sf"/>
</dbReference>
<dbReference type="PROSITE" id="PS50878">
    <property type="entry name" value="RT_POL"/>
    <property type="match status" value="1"/>
</dbReference>
<dbReference type="SUPFAM" id="SSF56672">
    <property type="entry name" value="DNA/RNA polymerases"/>
    <property type="match status" value="1"/>
</dbReference>
<dbReference type="InterPro" id="IPR043502">
    <property type="entry name" value="DNA/RNA_pol_sf"/>
</dbReference>
<dbReference type="PANTHER" id="PTHR19446">
    <property type="entry name" value="REVERSE TRANSCRIPTASES"/>
    <property type="match status" value="1"/>
</dbReference>
<dbReference type="AlphaFoldDB" id="A0AAD3HSW1"/>
<accession>A0AAD3HSW1</accession>
<keyword evidence="3" id="KW-1185">Reference proteome</keyword>
<sequence length="1208" mass="135188">MLPSGTLLFTVDGTPNRGGVAVWVNRMLARDVQLLGVSKVPKGMESIWLRVKGHALNMGGRSLLIAACYAAPQGSVQYNDHAGRRRTDTVDRVFGRLRALLRRYVRPCDEILILGDLNARVASLSDIPDLQADAELEAAAGVSIGGNGLIQGMPSRRSKDPSSNPFGQGLVELCRETELIIMNGRVPGDMEGEFTFYHAHGLACSMIDLFVCTPALFSRASHLQVLGIPIAIEGPKVGSRLSDHCPVSLTLDVGLGGTRRGGNTGSSRLGKREWERYTRLFEVEDAAVVQKIDEAVSQLGHGLNSTEVVTVICRALKKAIDATFRLERGQGSIPSAGRTDKDAPWWTHECAEAREAMFAQKALMRANGLLGDQDARAEFSRLRTKYQRLRREAKDKFRVMHFEGVIEECRGDPRALWGRLNGRFSQGCPITDVNSWGAYFNALFNGEVNAFNEVSADTILSTINGVPHGRGRGWVRATGDRVARVTAAAALNVPFTLAEVIAALKSLRNNKSGGLDRVPAECFKCATREVEGRRMFVLAPYLLKLLEHIRSTGDYPVQFEVSALTPIHKKGDVMEKGNYRGLAVGGVLSKLYAFMLEHRLSRWGELVGARSPYQGGFRRKRGTCHNLFLLRHLTDKHKGGRDAVDPLFVCQIDFEKAFDKVPRDLLWLRLEERGVHGAMLEALKTCYNKVMMRVRVDGVTGDPFESSQGVKQGCPLSPTLYGIFGEGFADYVDAKDKWLPDAMRAKQQTPHADGRRIPLELYADDLSLFATTHRRLIVLLADLREWCEAFGMRVNVRKCELMVFHPRANIREAFAALCPVVWTSIEGNARVPMVIPWVQRARYLGLHFGPGTPFVSCTEELLTSGRRAMFSLQRKLKRLGLLVPAVAVKCFDVQVRSILSYGVQVWGPDVVLKLMTDCENSARYFDRSLRDPMVQLQREFLREIAGVKVSPDKLLFKEFNQRPLHVFWLELFLRFWNDLVKQKDTVYHQTLRGEIRSALSTEHYDGWGSKVLKILKMLGTDLTALGGELDLNARVERIAGTELNVSALTKKFADRMDADWEDRSLEDDPRLFNPVDPVPGVGVKMCRYKNWMGDPVDRGYITQRQHVNLMRFRLCVWGIEANRPRGRQRVARVCPMCAVQGSPGRVEDEKHILIECPAYDDLRDKIWESGVPRDADMIAVMGMENQALLASVITSMRSRRIAQTGFII</sequence>
<organism evidence="2 3">
    <name type="scientific">Astrephomene gubernaculifera</name>
    <dbReference type="NCBI Taxonomy" id="47775"/>
    <lineage>
        <taxon>Eukaryota</taxon>
        <taxon>Viridiplantae</taxon>
        <taxon>Chlorophyta</taxon>
        <taxon>core chlorophytes</taxon>
        <taxon>Chlorophyceae</taxon>
        <taxon>CS clade</taxon>
        <taxon>Chlamydomonadales</taxon>
        <taxon>Astrephomenaceae</taxon>
        <taxon>Astrephomene</taxon>
    </lineage>
</organism>
<evidence type="ECO:0000313" key="2">
    <source>
        <dbReference type="EMBL" id="GFR51637.1"/>
    </source>
</evidence>
<dbReference type="CDD" id="cd01650">
    <property type="entry name" value="RT_nLTR_like"/>
    <property type="match status" value="1"/>
</dbReference>
<protein>
    <recommendedName>
        <fullName evidence="1">Reverse transcriptase domain-containing protein</fullName>
    </recommendedName>
</protein>
<feature type="domain" description="Reverse transcriptase" evidence="1">
    <location>
        <begin position="548"/>
        <end position="848"/>
    </location>
</feature>
<dbReference type="Proteomes" id="UP001054857">
    <property type="component" value="Unassembled WGS sequence"/>
</dbReference>
<dbReference type="Pfam" id="PF00078">
    <property type="entry name" value="RVT_1"/>
    <property type="match status" value="1"/>
</dbReference>
<evidence type="ECO:0000313" key="3">
    <source>
        <dbReference type="Proteomes" id="UP001054857"/>
    </source>
</evidence>
<comment type="caution">
    <text evidence="2">The sequence shown here is derived from an EMBL/GenBank/DDBJ whole genome shotgun (WGS) entry which is preliminary data.</text>
</comment>